<evidence type="ECO:0000259" key="1">
    <source>
        <dbReference type="PROSITE" id="PS50206"/>
    </source>
</evidence>
<dbReference type="PROSITE" id="PS50206">
    <property type="entry name" value="RHODANESE_3"/>
    <property type="match status" value="1"/>
</dbReference>
<name>A0A1H9QHP4_9LACT</name>
<dbReference type="SUPFAM" id="SSF52821">
    <property type="entry name" value="Rhodanese/Cell cycle control phosphatase"/>
    <property type="match status" value="1"/>
</dbReference>
<dbReference type="STRING" id="142588.SAMN04488559_10282"/>
<dbReference type="Proteomes" id="UP000198948">
    <property type="component" value="Unassembled WGS sequence"/>
</dbReference>
<dbReference type="PANTHER" id="PTHR43031">
    <property type="entry name" value="FAD-DEPENDENT OXIDOREDUCTASE"/>
    <property type="match status" value="1"/>
</dbReference>
<protein>
    <submittedName>
        <fullName evidence="2">Rhodanese-related sulfurtransferase</fullName>
    </submittedName>
</protein>
<proteinExistence type="predicted"/>
<organism evidence="2 3">
    <name type="scientific">Isobaculum melis</name>
    <dbReference type="NCBI Taxonomy" id="142588"/>
    <lineage>
        <taxon>Bacteria</taxon>
        <taxon>Bacillati</taxon>
        <taxon>Bacillota</taxon>
        <taxon>Bacilli</taxon>
        <taxon>Lactobacillales</taxon>
        <taxon>Carnobacteriaceae</taxon>
        <taxon>Isobaculum</taxon>
    </lineage>
</organism>
<dbReference type="SMART" id="SM00450">
    <property type="entry name" value="RHOD"/>
    <property type="match status" value="1"/>
</dbReference>
<accession>A0A1H9QHP4</accession>
<dbReference type="CDD" id="cd00158">
    <property type="entry name" value="RHOD"/>
    <property type="match status" value="1"/>
</dbReference>
<dbReference type="Pfam" id="PF00581">
    <property type="entry name" value="Rhodanese"/>
    <property type="match status" value="1"/>
</dbReference>
<dbReference type="OrthoDB" id="9800872at2"/>
<dbReference type="InterPro" id="IPR001763">
    <property type="entry name" value="Rhodanese-like_dom"/>
</dbReference>
<keyword evidence="2" id="KW-0808">Transferase</keyword>
<reference evidence="2 3" key="1">
    <citation type="submission" date="2016-10" db="EMBL/GenBank/DDBJ databases">
        <authorList>
            <person name="de Groot N.N."/>
        </authorList>
    </citation>
    <scope>NUCLEOTIDE SEQUENCE [LARGE SCALE GENOMIC DNA]</scope>
    <source>
        <strain evidence="2 3">DSM 13760</strain>
    </source>
</reference>
<dbReference type="RefSeq" id="WP_092649862.1">
    <property type="nucleotide sequence ID" value="NZ_FOHA01000002.1"/>
</dbReference>
<dbReference type="InterPro" id="IPR036873">
    <property type="entry name" value="Rhodanese-like_dom_sf"/>
</dbReference>
<keyword evidence="3" id="KW-1185">Reference proteome</keyword>
<dbReference type="GO" id="GO:0016740">
    <property type="term" value="F:transferase activity"/>
    <property type="evidence" value="ECO:0007669"/>
    <property type="project" value="UniProtKB-KW"/>
</dbReference>
<dbReference type="AlphaFoldDB" id="A0A1H9QHP4"/>
<dbReference type="PANTHER" id="PTHR43031:SF17">
    <property type="entry name" value="SULFURTRANSFERASE YTWF-RELATED"/>
    <property type="match status" value="1"/>
</dbReference>
<dbReference type="EMBL" id="FOHA01000002">
    <property type="protein sequence ID" value="SER59937.1"/>
    <property type="molecule type" value="Genomic_DNA"/>
</dbReference>
<evidence type="ECO:0000313" key="2">
    <source>
        <dbReference type="EMBL" id="SER59937.1"/>
    </source>
</evidence>
<sequence length="101" mass="11403">MYQTISMPEFEQLVKNEKLAILDVREQNEYEMGHIEGVQFIPLNTIPTNLAALNKEQAYYVVCHSGMRSASACNFLAEQGYQVTNVMGGMSSWRGETVYGM</sequence>
<dbReference type="Gene3D" id="3.40.250.10">
    <property type="entry name" value="Rhodanese-like domain"/>
    <property type="match status" value="1"/>
</dbReference>
<dbReference type="InterPro" id="IPR050229">
    <property type="entry name" value="GlpE_sulfurtransferase"/>
</dbReference>
<feature type="domain" description="Rhodanese" evidence="1">
    <location>
        <begin position="15"/>
        <end position="98"/>
    </location>
</feature>
<gene>
    <name evidence="2" type="ORF">SAMN04488559_10282</name>
</gene>
<evidence type="ECO:0000313" key="3">
    <source>
        <dbReference type="Proteomes" id="UP000198948"/>
    </source>
</evidence>